<reference evidence="2 3" key="1">
    <citation type="submission" date="2019-02" db="EMBL/GenBank/DDBJ databases">
        <title>Genomic Encyclopedia of Type Strains, Phase IV (KMG-IV): sequencing the most valuable type-strain genomes for metagenomic binning, comparative biology and taxonomic classification.</title>
        <authorList>
            <person name="Goeker M."/>
        </authorList>
    </citation>
    <scope>NUCLEOTIDE SEQUENCE [LARGE SCALE GENOMIC DNA]</scope>
    <source>
        <strain evidence="2 3">DSM 101727</strain>
    </source>
</reference>
<keyword evidence="3" id="KW-1185">Reference proteome</keyword>
<organism evidence="2 3">
    <name type="scientific">Herbihabitans rhizosphaerae</name>
    <dbReference type="NCBI Taxonomy" id="1872711"/>
    <lineage>
        <taxon>Bacteria</taxon>
        <taxon>Bacillati</taxon>
        <taxon>Actinomycetota</taxon>
        <taxon>Actinomycetes</taxon>
        <taxon>Pseudonocardiales</taxon>
        <taxon>Pseudonocardiaceae</taxon>
        <taxon>Herbihabitans</taxon>
    </lineage>
</organism>
<feature type="transmembrane region" description="Helical" evidence="1">
    <location>
        <begin position="92"/>
        <end position="114"/>
    </location>
</feature>
<feature type="transmembrane region" description="Helical" evidence="1">
    <location>
        <begin position="39"/>
        <end position="57"/>
    </location>
</feature>
<keyword evidence="1" id="KW-0472">Membrane</keyword>
<gene>
    <name evidence="2" type="ORF">EV193_1182</name>
</gene>
<evidence type="ECO:0000256" key="1">
    <source>
        <dbReference type="SAM" id="Phobius"/>
    </source>
</evidence>
<dbReference type="AlphaFoldDB" id="A0A4Q7KCU6"/>
<keyword evidence="1" id="KW-0812">Transmembrane</keyword>
<protein>
    <recommendedName>
        <fullName evidence="4">SPW repeat-containing protein</fullName>
    </recommendedName>
</protein>
<evidence type="ECO:0000313" key="2">
    <source>
        <dbReference type="EMBL" id="RZS29748.1"/>
    </source>
</evidence>
<dbReference type="Proteomes" id="UP000294257">
    <property type="component" value="Unassembled WGS sequence"/>
</dbReference>
<comment type="caution">
    <text evidence="2">The sequence shown here is derived from an EMBL/GenBank/DDBJ whole genome shotgun (WGS) entry which is preliminary data.</text>
</comment>
<name>A0A4Q7KCU6_9PSEU</name>
<dbReference type="EMBL" id="SGWQ01000018">
    <property type="protein sequence ID" value="RZS29748.1"/>
    <property type="molecule type" value="Genomic_DNA"/>
</dbReference>
<dbReference type="OrthoDB" id="3638123at2"/>
<feature type="transmembrane region" description="Helical" evidence="1">
    <location>
        <begin position="64"/>
        <end position="86"/>
    </location>
</feature>
<evidence type="ECO:0000313" key="3">
    <source>
        <dbReference type="Proteomes" id="UP000294257"/>
    </source>
</evidence>
<keyword evidence="1" id="KW-1133">Transmembrane helix</keyword>
<accession>A0A4Q7KCU6</accession>
<sequence>MGSATAVNQTGARAIAAGGMVVAAIGIVVQILGGAGYPTVPPGLIIALAVGAIVWFVPWRWISVLAILAGVFFVVGLFPSGTAGQLSDVDHLGIFVGTWVMVFGGVASAVYGAIAMREEKSSDATG</sequence>
<evidence type="ECO:0008006" key="4">
    <source>
        <dbReference type="Google" id="ProtNLM"/>
    </source>
</evidence>
<feature type="transmembrane region" description="Helical" evidence="1">
    <location>
        <begin position="12"/>
        <end position="33"/>
    </location>
</feature>
<dbReference type="RefSeq" id="WP_130348641.1">
    <property type="nucleotide sequence ID" value="NZ_SGWQ01000018.1"/>
</dbReference>
<proteinExistence type="predicted"/>